<protein>
    <submittedName>
        <fullName evidence="2">Uncharacterized protein</fullName>
    </submittedName>
</protein>
<evidence type="ECO:0000313" key="3">
    <source>
        <dbReference type="Proteomes" id="UP001266305"/>
    </source>
</evidence>
<evidence type="ECO:0000256" key="1">
    <source>
        <dbReference type="SAM" id="MobiDB-lite"/>
    </source>
</evidence>
<feature type="region of interest" description="Disordered" evidence="1">
    <location>
        <begin position="134"/>
        <end position="156"/>
    </location>
</feature>
<gene>
    <name evidence="2" type="ORF">P7K49_027223</name>
</gene>
<comment type="caution">
    <text evidence="2">The sequence shown here is derived from an EMBL/GenBank/DDBJ whole genome shotgun (WGS) entry which is preliminary data.</text>
</comment>
<feature type="non-terminal residue" evidence="2">
    <location>
        <position position="1"/>
    </location>
</feature>
<dbReference type="Proteomes" id="UP001266305">
    <property type="component" value="Unassembled WGS sequence"/>
</dbReference>
<feature type="compositionally biased region" description="Polar residues" evidence="1">
    <location>
        <begin position="13"/>
        <end position="26"/>
    </location>
</feature>
<feature type="region of interest" description="Disordered" evidence="1">
    <location>
        <begin position="1"/>
        <end position="55"/>
    </location>
</feature>
<feature type="region of interest" description="Disordered" evidence="1">
    <location>
        <begin position="105"/>
        <end position="124"/>
    </location>
</feature>
<evidence type="ECO:0000313" key="2">
    <source>
        <dbReference type="EMBL" id="KAK2095807.1"/>
    </source>
</evidence>
<organism evidence="2 3">
    <name type="scientific">Saguinus oedipus</name>
    <name type="common">Cotton-top tamarin</name>
    <name type="synonym">Oedipomidas oedipus</name>
    <dbReference type="NCBI Taxonomy" id="9490"/>
    <lineage>
        <taxon>Eukaryota</taxon>
        <taxon>Metazoa</taxon>
        <taxon>Chordata</taxon>
        <taxon>Craniata</taxon>
        <taxon>Vertebrata</taxon>
        <taxon>Euteleostomi</taxon>
        <taxon>Mammalia</taxon>
        <taxon>Eutheria</taxon>
        <taxon>Euarchontoglires</taxon>
        <taxon>Primates</taxon>
        <taxon>Haplorrhini</taxon>
        <taxon>Platyrrhini</taxon>
        <taxon>Cebidae</taxon>
        <taxon>Callitrichinae</taxon>
        <taxon>Saguinus</taxon>
    </lineage>
</organism>
<reference evidence="2 3" key="1">
    <citation type="submission" date="2023-05" db="EMBL/GenBank/DDBJ databases">
        <title>B98-5 Cell Line De Novo Hybrid Assembly: An Optical Mapping Approach.</title>
        <authorList>
            <person name="Kananen K."/>
            <person name="Auerbach J.A."/>
            <person name="Kautto E."/>
            <person name="Blachly J.S."/>
        </authorList>
    </citation>
    <scope>NUCLEOTIDE SEQUENCE [LARGE SCALE GENOMIC DNA]</scope>
    <source>
        <strain evidence="2">B95-8</strain>
        <tissue evidence="2">Cell line</tissue>
    </source>
</reference>
<accession>A0ABQ9UFF9</accession>
<feature type="compositionally biased region" description="Basic and acidic residues" evidence="1">
    <location>
        <begin position="108"/>
        <end position="117"/>
    </location>
</feature>
<feature type="compositionally biased region" description="Polar residues" evidence="1">
    <location>
        <begin position="44"/>
        <end position="55"/>
    </location>
</feature>
<keyword evidence="3" id="KW-1185">Reference proteome</keyword>
<dbReference type="EMBL" id="JASSZA010000013">
    <property type="protein sequence ID" value="KAK2095807.1"/>
    <property type="molecule type" value="Genomic_DNA"/>
</dbReference>
<name>A0ABQ9UFF9_SAGOE</name>
<sequence length="156" mass="16838">ASTVLEGRHPSQAKPSHCQTTDSLQVSVRKRSTRTQPDFYHRAPSSSPQPQACTEQVLQPPVAEGGGPVFAPSHFIRGSAEAEGRLFYLSTCNMHRVESWEGPQTEWGAERVPDTDHGAGACSSQKIDRHCSQWGPGTAAGPEGESYTLGLRTGPR</sequence>
<proteinExistence type="predicted"/>